<evidence type="ECO:0000256" key="7">
    <source>
        <dbReference type="ARBA" id="ARBA00023315"/>
    </source>
</evidence>
<comment type="catalytic activity">
    <reaction evidence="10">
        <text>an acyl-CoA + a 1,2-diacyl-sn-glycerol = a triacyl-sn-glycerol + CoA</text>
        <dbReference type="Rhea" id="RHEA:10868"/>
        <dbReference type="ChEBI" id="CHEBI:17815"/>
        <dbReference type="ChEBI" id="CHEBI:57287"/>
        <dbReference type="ChEBI" id="CHEBI:58342"/>
        <dbReference type="ChEBI" id="CHEBI:64615"/>
        <dbReference type="EC" id="2.3.1.20"/>
    </reaction>
</comment>
<dbReference type="Pfam" id="PF06974">
    <property type="entry name" value="WS_DGAT_C"/>
    <property type="match status" value="1"/>
</dbReference>
<evidence type="ECO:0000256" key="10">
    <source>
        <dbReference type="ARBA" id="ARBA00048109"/>
    </source>
</evidence>
<dbReference type="GO" id="GO:0019432">
    <property type="term" value="P:triglyceride biosynthetic process"/>
    <property type="evidence" value="ECO:0007669"/>
    <property type="project" value="TreeGrafter"/>
</dbReference>
<dbReference type="Proteomes" id="UP001159364">
    <property type="component" value="Linkage Group LG04"/>
</dbReference>
<comment type="similarity">
    <text evidence="8">In the N-terminal section; belongs to the long-chain O-acyltransferase family.</text>
</comment>
<comment type="pathway">
    <text evidence="3">Glycerolipid metabolism; triacylglycerol biosynthesis.</text>
</comment>
<dbReference type="AlphaFoldDB" id="A0AAV8TKH2"/>
<feature type="transmembrane region" description="Helical" evidence="11">
    <location>
        <begin position="198"/>
        <end position="220"/>
    </location>
</feature>
<dbReference type="PANTHER" id="PTHR31650:SF41">
    <property type="entry name" value="O-ACYLTRANSFERASE WSD1-LIKE ISOFORM X1"/>
    <property type="match status" value="1"/>
</dbReference>
<dbReference type="PANTHER" id="PTHR31650">
    <property type="entry name" value="O-ACYLTRANSFERASE (WSD1-LIKE) FAMILY PROTEIN"/>
    <property type="match status" value="1"/>
</dbReference>
<keyword evidence="5" id="KW-0808">Transferase</keyword>
<dbReference type="GO" id="GO:0047196">
    <property type="term" value="F:long-chain-alcohol O-fatty-acyltransferase activity"/>
    <property type="evidence" value="ECO:0007669"/>
    <property type="project" value="UniProtKB-EC"/>
</dbReference>
<evidence type="ECO:0000256" key="8">
    <source>
        <dbReference type="ARBA" id="ARBA00024360"/>
    </source>
</evidence>
<evidence type="ECO:0000259" key="12">
    <source>
        <dbReference type="Pfam" id="PF03007"/>
    </source>
</evidence>
<organism evidence="14 15">
    <name type="scientific">Erythroxylum novogranatense</name>
    <dbReference type="NCBI Taxonomy" id="1862640"/>
    <lineage>
        <taxon>Eukaryota</taxon>
        <taxon>Viridiplantae</taxon>
        <taxon>Streptophyta</taxon>
        <taxon>Embryophyta</taxon>
        <taxon>Tracheophyta</taxon>
        <taxon>Spermatophyta</taxon>
        <taxon>Magnoliopsida</taxon>
        <taxon>eudicotyledons</taxon>
        <taxon>Gunneridae</taxon>
        <taxon>Pentapetalae</taxon>
        <taxon>rosids</taxon>
        <taxon>fabids</taxon>
        <taxon>Malpighiales</taxon>
        <taxon>Erythroxylaceae</taxon>
        <taxon>Erythroxylum</taxon>
    </lineage>
</organism>
<protein>
    <recommendedName>
        <fullName evidence="16">Diacylglycerol O-acyltransferase</fullName>
    </recommendedName>
</protein>
<keyword evidence="11" id="KW-1133">Transmembrane helix</keyword>
<evidence type="ECO:0008006" key="16">
    <source>
        <dbReference type="Google" id="ProtNLM"/>
    </source>
</evidence>
<gene>
    <name evidence="14" type="ORF">K2173_001179</name>
</gene>
<dbReference type="EMBL" id="JAIWQS010000004">
    <property type="protein sequence ID" value="KAJ8766659.1"/>
    <property type="molecule type" value="Genomic_DNA"/>
</dbReference>
<evidence type="ECO:0000313" key="15">
    <source>
        <dbReference type="Proteomes" id="UP001159364"/>
    </source>
</evidence>
<dbReference type="InterPro" id="IPR045034">
    <property type="entry name" value="O-acyltransferase_WSD1-like"/>
</dbReference>
<dbReference type="GO" id="GO:0005886">
    <property type="term" value="C:plasma membrane"/>
    <property type="evidence" value="ECO:0007669"/>
    <property type="project" value="UniProtKB-SubCell"/>
</dbReference>
<keyword evidence="11" id="KW-0472">Membrane</keyword>
<reference evidence="14 15" key="1">
    <citation type="submission" date="2021-09" db="EMBL/GenBank/DDBJ databases">
        <title>Genomic insights and catalytic innovation underlie evolution of tropane alkaloids biosynthesis.</title>
        <authorList>
            <person name="Wang Y.-J."/>
            <person name="Tian T."/>
            <person name="Huang J.-P."/>
            <person name="Huang S.-X."/>
        </authorList>
    </citation>
    <scope>NUCLEOTIDE SEQUENCE [LARGE SCALE GENOMIC DNA]</scope>
    <source>
        <strain evidence="14">KIB-2018</strain>
        <tissue evidence="14">Leaf</tissue>
    </source>
</reference>
<comment type="catalytic activity">
    <reaction evidence="9">
        <text>a long chain fatty alcohol + a fatty acyl-CoA = a long-chain alcohol wax ester + CoA</text>
        <dbReference type="Rhea" id="RHEA:38443"/>
        <dbReference type="ChEBI" id="CHEBI:17135"/>
        <dbReference type="ChEBI" id="CHEBI:57287"/>
        <dbReference type="ChEBI" id="CHEBI:77636"/>
        <dbReference type="ChEBI" id="CHEBI:235323"/>
        <dbReference type="EC" id="2.3.1.75"/>
    </reaction>
</comment>
<proteinExistence type="inferred from homology"/>
<dbReference type="InterPro" id="IPR004255">
    <property type="entry name" value="O-acyltransferase_WSD1_N"/>
</dbReference>
<comment type="caution">
    <text evidence="14">The sequence shown here is derived from an EMBL/GenBank/DDBJ whole genome shotgun (WGS) entry which is preliminary data.</text>
</comment>
<evidence type="ECO:0000256" key="4">
    <source>
        <dbReference type="ARBA" id="ARBA00005189"/>
    </source>
</evidence>
<dbReference type="GO" id="GO:0005789">
    <property type="term" value="C:endoplasmic reticulum membrane"/>
    <property type="evidence" value="ECO:0007669"/>
    <property type="project" value="UniProtKB-SubCell"/>
</dbReference>
<keyword evidence="15" id="KW-1185">Reference proteome</keyword>
<evidence type="ECO:0000256" key="2">
    <source>
        <dbReference type="ARBA" id="ARBA00004586"/>
    </source>
</evidence>
<evidence type="ECO:0000259" key="13">
    <source>
        <dbReference type="Pfam" id="PF06974"/>
    </source>
</evidence>
<evidence type="ECO:0000256" key="6">
    <source>
        <dbReference type="ARBA" id="ARBA00022824"/>
    </source>
</evidence>
<dbReference type="Pfam" id="PF03007">
    <property type="entry name" value="WS_DGAT_cat"/>
    <property type="match status" value="1"/>
</dbReference>
<evidence type="ECO:0000256" key="1">
    <source>
        <dbReference type="ARBA" id="ARBA00004162"/>
    </source>
</evidence>
<evidence type="ECO:0000256" key="3">
    <source>
        <dbReference type="ARBA" id="ARBA00004771"/>
    </source>
</evidence>
<name>A0AAV8TKH2_9ROSI</name>
<comment type="subcellular location">
    <subcellularLocation>
        <location evidence="1">Cell membrane</location>
        <topology evidence="1">Single-pass membrane protein</topology>
    </subcellularLocation>
    <subcellularLocation>
        <location evidence="2">Endoplasmic reticulum membrane</location>
    </subcellularLocation>
</comment>
<comment type="pathway">
    <text evidence="4">Lipid metabolism.</text>
</comment>
<feature type="domain" description="O-acyltransferase WSD1 C-terminal" evidence="13">
    <location>
        <begin position="326"/>
        <end position="471"/>
    </location>
</feature>
<sequence length="482" mass="53733">MGSLEITSDEPVTPTGRLFLRPERDTIIYFAIGVKNHIDVDLIKSIVRNSHMVKHPRFCSLLVRGKDGVEYWRRTEVDIDKHVIIVDPISKDAAADDGDHRLGSLDKNDNAGRIVNEYLADLSVSTPLSADKPLWEVHLLLEQNCIVLRIHHALGDGISLMSMFLANCRKSEDPTAVPTVTTVGRRHSRIRGSDNGCLAVLLGFLKMVLFSIVFCLEFALRGWWLRDRKTLISGDSGLELWPRKMATAKFCIEDMKVVKEAVGNATINDVLFGVISSGLSRYLDHRSPNSLSDGLRLTGVAMVNLREQQGLKDMSELMKNNSGSRWGNKVGVLLLPVYYQKPGVDPLEYVRRAKKMICREKRYLEAHFSHFIGHLITSWLGSKAAYILNNRVICNTSFTISNVFGPKEEITLGGNPITFLRGNTSTIPHALSMNMVSYAGRADLQILVAKDIIPDPEFLAKCFEGALLEMKKAVTPSCSKIS</sequence>
<keyword evidence="11" id="KW-0812">Transmembrane</keyword>
<dbReference type="InterPro" id="IPR009721">
    <property type="entry name" value="O-acyltransferase_WSD1_C"/>
</dbReference>
<accession>A0AAV8TKH2</accession>
<evidence type="ECO:0000313" key="14">
    <source>
        <dbReference type="EMBL" id="KAJ8766659.1"/>
    </source>
</evidence>
<keyword evidence="7" id="KW-0012">Acyltransferase</keyword>
<dbReference type="GO" id="GO:0004144">
    <property type="term" value="F:diacylglycerol O-acyltransferase activity"/>
    <property type="evidence" value="ECO:0007669"/>
    <property type="project" value="UniProtKB-EC"/>
</dbReference>
<feature type="domain" description="O-acyltransferase WSD1-like N-terminal" evidence="12">
    <location>
        <begin position="125"/>
        <end position="270"/>
    </location>
</feature>
<keyword evidence="6" id="KW-0256">Endoplasmic reticulum</keyword>
<evidence type="ECO:0000256" key="11">
    <source>
        <dbReference type="SAM" id="Phobius"/>
    </source>
</evidence>
<evidence type="ECO:0000256" key="5">
    <source>
        <dbReference type="ARBA" id="ARBA00022679"/>
    </source>
</evidence>
<evidence type="ECO:0000256" key="9">
    <source>
        <dbReference type="ARBA" id="ARBA00047604"/>
    </source>
</evidence>